<dbReference type="OrthoDB" id="9798935at2"/>
<proteinExistence type="predicted"/>
<feature type="compositionally biased region" description="Low complexity" evidence="2">
    <location>
        <begin position="291"/>
        <end position="310"/>
    </location>
</feature>
<dbReference type="InterPro" id="IPR010611">
    <property type="entry name" value="3D_dom"/>
</dbReference>
<keyword evidence="1" id="KW-0732">Signal</keyword>
<keyword evidence="3" id="KW-0472">Membrane</keyword>
<dbReference type="InterPro" id="IPR051933">
    <property type="entry name" value="Resuscitation_pf_RpfB"/>
</dbReference>
<dbReference type="Pfam" id="PF07501">
    <property type="entry name" value="G5"/>
    <property type="match status" value="1"/>
</dbReference>
<dbReference type="RefSeq" id="WP_153406612.1">
    <property type="nucleotide sequence ID" value="NZ_ML762449.1"/>
</dbReference>
<dbReference type="SUPFAM" id="SSF50685">
    <property type="entry name" value="Barwin-like endoglucanases"/>
    <property type="match status" value="1"/>
</dbReference>
<dbReference type="InterPro" id="IPR011098">
    <property type="entry name" value="G5_dom"/>
</dbReference>
<dbReference type="GO" id="GO:0004553">
    <property type="term" value="F:hydrolase activity, hydrolyzing O-glycosyl compounds"/>
    <property type="evidence" value="ECO:0007669"/>
    <property type="project" value="InterPro"/>
</dbReference>
<accession>A0A7C8KMM7</accession>
<dbReference type="PANTHER" id="PTHR39160:SF4">
    <property type="entry name" value="RESUSCITATION-PROMOTING FACTOR RPFB"/>
    <property type="match status" value="1"/>
</dbReference>
<dbReference type="EMBL" id="WEID01000106">
    <property type="protein sequence ID" value="KAB8126484.1"/>
    <property type="molecule type" value="Genomic_DNA"/>
</dbReference>
<dbReference type="GO" id="GO:0009254">
    <property type="term" value="P:peptidoglycan turnover"/>
    <property type="evidence" value="ECO:0007669"/>
    <property type="project" value="InterPro"/>
</dbReference>
<protein>
    <submittedName>
        <fullName evidence="5">DUF348 domain-containing protein</fullName>
    </submittedName>
</protein>
<sequence>MKRLLNLQKLLNNKDFVYAITLLVIIGTISYLFFELSKAEVTVVQEGEETTVRTHANTVEDVLDELAIDVQKHDDLSHNLKDTITTEMTIEHTVANEVIVTEGSKQQTYYTTADTVGAFIEESGIEISEHDQVSLNLDKKIADQTDLTIQKAFQVTINDAGEKQTFWTVGGSVDELLVQSNIELSELDRVEPVQSEQVKAETVIDVTRVEKVTDIVEEDVDYAVVKESDADLEKGKEKVVTEGEKGVVEKHYEVVLENGEEVSRELVKEEVVKESKEKVVAVGTKTAAPKVTASASSSAASTSTTQQTVSRGSGEEVTTLYMHATAYNWNCASCDGRGLTSTGFDLKANPHGVVAVDPSVIPLGTKVWVEGYGYAIARDTGGAVKGNKIDVHMPTIQQAYGFGSRTVKVKIYK</sequence>
<dbReference type="Gene3D" id="2.20.230.10">
    <property type="entry name" value="Resuscitation-promoting factor rpfb"/>
    <property type="match status" value="1"/>
</dbReference>
<dbReference type="Proteomes" id="UP000480246">
    <property type="component" value="Unassembled WGS sequence"/>
</dbReference>
<evidence type="ECO:0000256" key="2">
    <source>
        <dbReference type="SAM" id="MobiDB-lite"/>
    </source>
</evidence>
<dbReference type="Pfam" id="PF06725">
    <property type="entry name" value="3D"/>
    <property type="match status" value="1"/>
</dbReference>
<dbReference type="GO" id="GO:0019867">
    <property type="term" value="C:outer membrane"/>
    <property type="evidence" value="ECO:0007669"/>
    <property type="project" value="InterPro"/>
</dbReference>
<keyword evidence="6" id="KW-1185">Reference proteome</keyword>
<evidence type="ECO:0000313" key="5">
    <source>
        <dbReference type="EMBL" id="KAB8126484.1"/>
    </source>
</evidence>
<comment type="caution">
    <text evidence="5">The sequence shown here is derived from an EMBL/GenBank/DDBJ whole genome shotgun (WGS) entry which is preliminary data.</text>
</comment>
<keyword evidence="3" id="KW-0812">Transmembrane</keyword>
<dbReference type="AlphaFoldDB" id="A0A7C8KMM7"/>
<dbReference type="Gene3D" id="2.40.40.10">
    <property type="entry name" value="RlpA-like domain"/>
    <property type="match status" value="1"/>
</dbReference>
<organism evidence="5 6">
    <name type="scientific">Gracilibacillus oryzae</name>
    <dbReference type="NCBI Taxonomy" id="1672701"/>
    <lineage>
        <taxon>Bacteria</taxon>
        <taxon>Bacillati</taxon>
        <taxon>Bacillota</taxon>
        <taxon>Bacilli</taxon>
        <taxon>Bacillales</taxon>
        <taxon>Bacillaceae</taxon>
        <taxon>Gracilibacillus</taxon>
    </lineage>
</organism>
<dbReference type="PROSITE" id="PS51109">
    <property type="entry name" value="G5"/>
    <property type="match status" value="1"/>
</dbReference>
<dbReference type="InterPro" id="IPR036908">
    <property type="entry name" value="RlpA-like_sf"/>
</dbReference>
<feature type="transmembrane region" description="Helical" evidence="3">
    <location>
        <begin position="16"/>
        <end position="34"/>
    </location>
</feature>
<dbReference type="InterPro" id="IPR007137">
    <property type="entry name" value="DUF348"/>
</dbReference>
<dbReference type="CDD" id="cd22786">
    <property type="entry name" value="DPBB_YuiC-like"/>
    <property type="match status" value="1"/>
</dbReference>
<dbReference type="PANTHER" id="PTHR39160">
    <property type="entry name" value="CELL WALL-BINDING PROTEIN YOCH"/>
    <property type="match status" value="1"/>
</dbReference>
<feature type="domain" description="G5" evidence="4">
    <location>
        <begin position="206"/>
        <end position="286"/>
    </location>
</feature>
<keyword evidence="3" id="KW-1133">Transmembrane helix</keyword>
<dbReference type="SMART" id="SM01208">
    <property type="entry name" value="G5"/>
    <property type="match status" value="1"/>
</dbReference>
<reference evidence="5 6" key="1">
    <citation type="submission" date="2019-10" db="EMBL/GenBank/DDBJ databases">
        <title>Gracilibacillus sp. nov. isolated from rice seeds.</title>
        <authorList>
            <person name="He S."/>
        </authorList>
    </citation>
    <scope>NUCLEOTIDE SEQUENCE [LARGE SCALE GENOMIC DNA]</scope>
    <source>
        <strain evidence="5 6">TD8</strain>
    </source>
</reference>
<evidence type="ECO:0000256" key="3">
    <source>
        <dbReference type="SAM" id="Phobius"/>
    </source>
</evidence>
<evidence type="ECO:0000256" key="1">
    <source>
        <dbReference type="ARBA" id="ARBA00022729"/>
    </source>
</evidence>
<dbReference type="Pfam" id="PF03990">
    <property type="entry name" value="DUF348"/>
    <property type="match status" value="3"/>
</dbReference>
<evidence type="ECO:0000313" key="6">
    <source>
        <dbReference type="Proteomes" id="UP000480246"/>
    </source>
</evidence>
<name>A0A7C8KMM7_9BACI</name>
<gene>
    <name evidence="5" type="ORF">F9U64_19815</name>
</gene>
<feature type="region of interest" description="Disordered" evidence="2">
    <location>
        <begin position="291"/>
        <end position="313"/>
    </location>
</feature>
<evidence type="ECO:0000259" key="4">
    <source>
        <dbReference type="PROSITE" id="PS51109"/>
    </source>
</evidence>